<dbReference type="EC" id="2.5.1.-" evidence="4"/>
<reference evidence="4" key="1">
    <citation type="submission" date="2019-03" db="EMBL/GenBank/DDBJ databases">
        <title>Single cell metagenomics reveals metabolic interactions within the superorganism composed of flagellate Streblomastix strix and complex community of Bacteroidetes bacteria on its surface.</title>
        <authorList>
            <person name="Treitli S.C."/>
            <person name="Kolisko M."/>
            <person name="Husnik F."/>
            <person name="Keeling P."/>
            <person name="Hampl V."/>
        </authorList>
    </citation>
    <scope>NUCLEOTIDE SEQUENCE</scope>
    <source>
        <strain evidence="4">STM</strain>
    </source>
</reference>
<evidence type="ECO:0000313" key="4">
    <source>
        <dbReference type="EMBL" id="KAA6349483.1"/>
    </source>
</evidence>
<keyword evidence="2" id="KW-0663">Pyridoxal phosphate</keyword>
<dbReference type="InterPro" id="IPR000277">
    <property type="entry name" value="Cys/Met-Metab_PyrdxlP-dep_enz"/>
</dbReference>
<organism evidence="4">
    <name type="scientific">termite gut metagenome</name>
    <dbReference type="NCBI Taxonomy" id="433724"/>
    <lineage>
        <taxon>unclassified sequences</taxon>
        <taxon>metagenomes</taxon>
        <taxon>organismal metagenomes</taxon>
    </lineage>
</organism>
<evidence type="ECO:0000256" key="1">
    <source>
        <dbReference type="ARBA" id="ARBA00001933"/>
    </source>
</evidence>
<dbReference type="FunFam" id="3.40.640.10:FF:000046">
    <property type="entry name" value="Cystathionine gamma-lyase"/>
    <property type="match status" value="1"/>
</dbReference>
<dbReference type="Pfam" id="PF01053">
    <property type="entry name" value="Cys_Met_Meta_PP"/>
    <property type="match status" value="1"/>
</dbReference>
<accession>A0A5J4SVZ9</accession>
<dbReference type="PANTHER" id="PTHR11808">
    <property type="entry name" value="TRANS-SULFURATION ENZYME FAMILY MEMBER"/>
    <property type="match status" value="1"/>
</dbReference>
<dbReference type="AlphaFoldDB" id="A0A5J4SVZ9"/>
<comment type="cofactor">
    <cofactor evidence="1">
        <name>pyridoxal 5'-phosphate</name>
        <dbReference type="ChEBI" id="CHEBI:597326"/>
    </cofactor>
</comment>
<name>A0A5J4SVZ9_9ZZZZ</name>
<dbReference type="PANTHER" id="PTHR11808:SF80">
    <property type="entry name" value="CYSTATHIONINE GAMMA-LYASE"/>
    <property type="match status" value="1"/>
</dbReference>
<keyword evidence="4" id="KW-0808">Transferase</keyword>
<dbReference type="EMBL" id="SNRY01000046">
    <property type="protein sequence ID" value="KAA6349483.1"/>
    <property type="molecule type" value="Genomic_DNA"/>
</dbReference>
<dbReference type="Gene3D" id="3.90.1150.10">
    <property type="entry name" value="Aspartate Aminotransferase, domain 1"/>
    <property type="match status" value="1"/>
</dbReference>
<evidence type="ECO:0000256" key="3">
    <source>
        <dbReference type="SAM" id="MobiDB-lite"/>
    </source>
</evidence>
<dbReference type="SUPFAM" id="SSF53383">
    <property type="entry name" value="PLP-dependent transferases"/>
    <property type="match status" value="1"/>
</dbReference>
<dbReference type="GO" id="GO:0019346">
    <property type="term" value="P:transsulfuration"/>
    <property type="evidence" value="ECO:0007669"/>
    <property type="project" value="InterPro"/>
</dbReference>
<dbReference type="GO" id="GO:0016740">
    <property type="term" value="F:transferase activity"/>
    <property type="evidence" value="ECO:0007669"/>
    <property type="project" value="UniProtKB-KW"/>
</dbReference>
<comment type="caution">
    <text evidence="4">The sequence shown here is derived from an EMBL/GenBank/DDBJ whole genome shotgun (WGS) entry which is preliminary data.</text>
</comment>
<feature type="region of interest" description="Disordered" evidence="3">
    <location>
        <begin position="1"/>
        <end position="30"/>
    </location>
</feature>
<sequence>MSNINKTHWGEQTKAVHAGENPDPVTKASSPNLVMSTTFVADADTGFSVEGLEENDTWIYTRWGNPTVHQLEEKLAALEEAETAVAFASGMGAIVATLFHVLKAGDHAIVSDVAYAALSEITNEMIPKLDIEITKVDTSDLNAVRNAVRHNTKLIYAETPCNPLLRLTDIAAVANIAHNAGAKLAVDSTFATPAATKPLQLGADFVIHSLTKYLGGHGDALGGAVLGSKADLIPLRKKTSIRLGGVLSPFNAWLILRGLATFPIRIRVHQENALKVAAYLEQHPKVKRVIYPGLSSHPQYELAKRQMKNFSGIITFQVENGKEAARIFAEKLQIIHYAVSLGHHRTLIFYLNSNDLLQTSFKFSTPEQLDSWNNFAGEGIFRLSIGLEDADDLIADLEQALKD</sequence>
<dbReference type="GO" id="GO:0005737">
    <property type="term" value="C:cytoplasm"/>
    <property type="evidence" value="ECO:0007669"/>
    <property type="project" value="TreeGrafter"/>
</dbReference>
<dbReference type="PIRSF" id="PIRSF001434">
    <property type="entry name" value="CGS"/>
    <property type="match status" value="1"/>
</dbReference>
<evidence type="ECO:0000256" key="2">
    <source>
        <dbReference type="ARBA" id="ARBA00022898"/>
    </source>
</evidence>
<dbReference type="Gene3D" id="3.40.640.10">
    <property type="entry name" value="Type I PLP-dependent aspartate aminotransferase-like (Major domain)"/>
    <property type="match status" value="1"/>
</dbReference>
<dbReference type="PROSITE" id="PS00868">
    <property type="entry name" value="CYS_MET_METAB_PP"/>
    <property type="match status" value="1"/>
</dbReference>
<dbReference type="InterPro" id="IPR015421">
    <property type="entry name" value="PyrdxlP-dep_Trfase_major"/>
</dbReference>
<proteinExistence type="predicted"/>
<dbReference type="InterPro" id="IPR015424">
    <property type="entry name" value="PyrdxlP-dep_Trfase"/>
</dbReference>
<protein>
    <submittedName>
        <fullName evidence="4">O-succinylhomoserine sulfhydrylase</fullName>
        <ecNumber evidence="4">2.5.1.-</ecNumber>
    </submittedName>
</protein>
<dbReference type="InterPro" id="IPR054542">
    <property type="entry name" value="Cys_met_metab_PP"/>
</dbReference>
<dbReference type="InterPro" id="IPR015422">
    <property type="entry name" value="PyrdxlP-dep_Trfase_small"/>
</dbReference>
<dbReference type="GO" id="GO:0016846">
    <property type="term" value="F:carbon-sulfur lyase activity"/>
    <property type="evidence" value="ECO:0007669"/>
    <property type="project" value="TreeGrafter"/>
</dbReference>
<dbReference type="GO" id="GO:0030170">
    <property type="term" value="F:pyridoxal phosphate binding"/>
    <property type="evidence" value="ECO:0007669"/>
    <property type="project" value="InterPro"/>
</dbReference>
<dbReference type="CDD" id="cd00614">
    <property type="entry name" value="CGS_like"/>
    <property type="match status" value="1"/>
</dbReference>
<gene>
    <name evidence="4" type="ORF">EZS27_003080</name>
</gene>